<proteinExistence type="predicted"/>
<keyword evidence="3" id="KW-1185">Reference proteome</keyword>
<gene>
    <name evidence="2" type="ORF">MBHS_03207</name>
</gene>
<dbReference type="AlphaFoldDB" id="A0A1H6FB67"/>
<evidence type="ECO:0000256" key="1">
    <source>
        <dbReference type="SAM" id="MobiDB-lite"/>
    </source>
</evidence>
<protein>
    <submittedName>
        <fullName evidence="2">Uncharacterized protein</fullName>
    </submittedName>
</protein>
<name>A0A1H6FB67_9GAMM</name>
<evidence type="ECO:0000313" key="2">
    <source>
        <dbReference type="EMBL" id="SEH07332.1"/>
    </source>
</evidence>
<feature type="region of interest" description="Disordered" evidence="1">
    <location>
        <begin position="28"/>
        <end position="67"/>
    </location>
</feature>
<sequence>MQEMIAKQSVIMEKKTSPYVIETLKQQAPQNLENTASVQSAQLPAMPPIPTSSPVTPPPEPLAVPPQAKDISLPKKILNLPPLDFIPQFASL</sequence>
<dbReference type="EMBL" id="FMSV02000529">
    <property type="protein sequence ID" value="SEH07332.1"/>
    <property type="molecule type" value="Genomic_DNA"/>
</dbReference>
<organism evidence="2 3">
    <name type="scientific">Candidatus Venteria ishoeyi</name>
    <dbReference type="NCBI Taxonomy" id="1899563"/>
    <lineage>
        <taxon>Bacteria</taxon>
        <taxon>Pseudomonadati</taxon>
        <taxon>Pseudomonadota</taxon>
        <taxon>Gammaproteobacteria</taxon>
        <taxon>Thiotrichales</taxon>
        <taxon>Thiotrichaceae</taxon>
        <taxon>Venteria</taxon>
    </lineage>
</organism>
<dbReference type="Proteomes" id="UP000236724">
    <property type="component" value="Unassembled WGS sequence"/>
</dbReference>
<reference evidence="2 3" key="1">
    <citation type="submission" date="2016-10" db="EMBL/GenBank/DDBJ databases">
        <authorList>
            <person name="de Groot N.N."/>
        </authorList>
    </citation>
    <scope>NUCLEOTIDE SEQUENCE [LARGE SCALE GENOMIC DNA]</scope>
    <source>
        <strain evidence="2">MBHS1</strain>
    </source>
</reference>
<feature type="compositionally biased region" description="Polar residues" evidence="1">
    <location>
        <begin position="28"/>
        <end position="42"/>
    </location>
</feature>
<evidence type="ECO:0000313" key="3">
    <source>
        <dbReference type="Proteomes" id="UP000236724"/>
    </source>
</evidence>
<feature type="compositionally biased region" description="Pro residues" evidence="1">
    <location>
        <begin position="45"/>
        <end position="64"/>
    </location>
</feature>
<accession>A0A1H6FB67</accession>